<reference evidence="4 5" key="1">
    <citation type="submission" date="2015-09" db="EMBL/GenBank/DDBJ databases">
        <authorList>
            <person name="Jackson K.R."/>
            <person name="Lunt B.L."/>
            <person name="Fisher J.N.B."/>
            <person name="Gardner A.V."/>
            <person name="Bailey M.E."/>
            <person name="Deus L.M."/>
            <person name="Earl A.S."/>
            <person name="Gibby P.D."/>
            <person name="Hartmann K.A."/>
            <person name="Liu J.E."/>
            <person name="Manci A.M."/>
            <person name="Nielsen D.A."/>
            <person name="Solomon M.B."/>
            <person name="Breakwell D.P."/>
            <person name="Burnett S.H."/>
            <person name="Grose J.H."/>
        </authorList>
    </citation>
    <scope>NUCLEOTIDE SEQUENCE [LARGE SCALE GENOMIC DNA]</scope>
    <source>
        <strain evidence="4 5">CECT 7799</strain>
    </source>
</reference>
<dbReference type="Pfam" id="PF13505">
    <property type="entry name" value="OMP_b-brl"/>
    <property type="match status" value="1"/>
</dbReference>
<sequence length="203" mass="21249">MKRFIPFLVLPLAATPALAGNMAPAPVEPAPVFTAAPAAPVYDFTGFYVGAEANYVDADTGGDLDLDGDGGMVGLRFGYDFAFRPGIVGGFVQYDDGDIDLELDGAGAGISLENVLRVGARAGVVRGANMFYGHGGYAMVETDNAGDADGYFLGAGYERFVTQNVTLGIEANYHEFDDFDGTSSGVDVDGDATTVGLNVNWRF</sequence>
<dbReference type="Proteomes" id="UP000049455">
    <property type="component" value="Unassembled WGS sequence"/>
</dbReference>
<feature type="domain" description="Outer membrane protein beta-barrel" evidence="3">
    <location>
        <begin position="33"/>
        <end position="203"/>
    </location>
</feature>
<dbReference type="EMBL" id="CYPR01000185">
    <property type="protein sequence ID" value="CUH40050.1"/>
    <property type="molecule type" value="Genomic_DNA"/>
</dbReference>
<gene>
    <name evidence="4" type="ORF">JSE7799_02779</name>
</gene>
<dbReference type="STRING" id="313367.JSE7799_02779"/>
<dbReference type="SUPFAM" id="SSF56925">
    <property type="entry name" value="OMPA-like"/>
    <property type="match status" value="1"/>
</dbReference>
<dbReference type="RefSeq" id="WP_055664154.1">
    <property type="nucleotide sequence ID" value="NZ_CYPR01000185.1"/>
</dbReference>
<keyword evidence="5" id="KW-1185">Reference proteome</keyword>
<feature type="chain" id="PRO_5005809952" evidence="2">
    <location>
        <begin position="20"/>
        <end position="203"/>
    </location>
</feature>
<dbReference type="Gene3D" id="2.40.160.20">
    <property type="match status" value="1"/>
</dbReference>
<evidence type="ECO:0000259" key="3">
    <source>
        <dbReference type="Pfam" id="PF13505"/>
    </source>
</evidence>
<evidence type="ECO:0000256" key="2">
    <source>
        <dbReference type="SAM" id="SignalP"/>
    </source>
</evidence>
<evidence type="ECO:0000313" key="5">
    <source>
        <dbReference type="Proteomes" id="UP000049455"/>
    </source>
</evidence>
<proteinExistence type="predicted"/>
<feature type="signal peptide" evidence="2">
    <location>
        <begin position="1"/>
        <end position="19"/>
    </location>
</feature>
<organism evidence="4 5">
    <name type="scientific">Jannaschia seosinensis</name>
    <dbReference type="NCBI Taxonomy" id="313367"/>
    <lineage>
        <taxon>Bacteria</taxon>
        <taxon>Pseudomonadati</taxon>
        <taxon>Pseudomonadota</taxon>
        <taxon>Alphaproteobacteria</taxon>
        <taxon>Rhodobacterales</taxon>
        <taxon>Roseobacteraceae</taxon>
        <taxon>Jannaschia</taxon>
    </lineage>
</organism>
<accession>A0A0M7BBE6</accession>
<dbReference type="AlphaFoldDB" id="A0A0M7BBE6"/>
<evidence type="ECO:0000313" key="4">
    <source>
        <dbReference type="EMBL" id="CUH40050.1"/>
    </source>
</evidence>
<dbReference type="InterPro" id="IPR011250">
    <property type="entry name" value="OMP/PagP_B-barrel"/>
</dbReference>
<evidence type="ECO:0000256" key="1">
    <source>
        <dbReference type="ARBA" id="ARBA00022729"/>
    </source>
</evidence>
<name>A0A0M7BBE6_9RHOB</name>
<dbReference type="OrthoDB" id="268975at2"/>
<keyword evidence="1 2" id="KW-0732">Signal</keyword>
<protein>
    <submittedName>
        <fullName evidence="4">Opacity protein antigens</fullName>
    </submittedName>
</protein>
<dbReference type="InterPro" id="IPR027385">
    <property type="entry name" value="Beta-barrel_OMP"/>
</dbReference>